<evidence type="ECO:0000313" key="4">
    <source>
        <dbReference type="Proteomes" id="UP001250656"/>
    </source>
</evidence>
<organism evidence="3 4">
    <name type="scientific">Pricia mediterranea</name>
    <dbReference type="NCBI Taxonomy" id="3076079"/>
    <lineage>
        <taxon>Bacteria</taxon>
        <taxon>Pseudomonadati</taxon>
        <taxon>Bacteroidota</taxon>
        <taxon>Flavobacteriia</taxon>
        <taxon>Flavobacteriales</taxon>
        <taxon>Flavobacteriaceae</taxon>
        <taxon>Pricia</taxon>
    </lineage>
</organism>
<evidence type="ECO:0000259" key="2">
    <source>
        <dbReference type="Pfam" id="PF18990"/>
    </source>
</evidence>
<evidence type="ECO:0000256" key="1">
    <source>
        <dbReference type="SAM" id="SignalP"/>
    </source>
</evidence>
<gene>
    <name evidence="3" type="ORF">RQM65_10640</name>
</gene>
<name>A0ABU3L7S9_9FLAO</name>
<accession>A0ABU3L7S9</accession>
<keyword evidence="1" id="KW-0732">Signal</keyword>
<comment type="caution">
    <text evidence="3">The sequence shown here is derived from an EMBL/GenBank/DDBJ whole genome shotgun (WGS) entry which is preliminary data.</text>
</comment>
<feature type="signal peptide" evidence="1">
    <location>
        <begin position="1"/>
        <end position="29"/>
    </location>
</feature>
<dbReference type="InterPro" id="IPR043781">
    <property type="entry name" value="DUF5723"/>
</dbReference>
<protein>
    <submittedName>
        <fullName evidence="3">DUF5723 family protein</fullName>
    </submittedName>
</protein>
<evidence type="ECO:0000313" key="3">
    <source>
        <dbReference type="EMBL" id="MDT7829122.1"/>
    </source>
</evidence>
<proteinExistence type="predicted"/>
<keyword evidence="4" id="KW-1185">Reference proteome</keyword>
<dbReference type="EMBL" id="JAVTTP010000001">
    <property type="protein sequence ID" value="MDT7829122.1"/>
    <property type="molecule type" value="Genomic_DNA"/>
</dbReference>
<reference evidence="3 4" key="1">
    <citation type="submission" date="2023-09" db="EMBL/GenBank/DDBJ databases">
        <title>Novel taxa isolated from Blanes Bay.</title>
        <authorList>
            <person name="Rey-Velasco X."/>
            <person name="Lucena T."/>
        </authorList>
    </citation>
    <scope>NUCLEOTIDE SEQUENCE [LARGE SCALE GENOMIC DNA]</scope>
    <source>
        <strain evidence="3 4">S334</strain>
    </source>
</reference>
<dbReference type="Pfam" id="PF18990">
    <property type="entry name" value="DUF5723"/>
    <property type="match status" value="1"/>
</dbReference>
<sequence>MFAKFNFKTPCSKLALSMIFVMCHLALFAQSYIGHTMDNYAGVHAVAYNPANVFDTPFRSDINLVSASGYLGSDFIGLSFSEFLSSGGEFDFDSDAERFPSETNHFFTTIDALGPSFLINLGDQQSIALTTRVRGLFNLNNIDGNLYERISDGFDIGNDFEFDSKNLNATAHVFSEIGFTYGRELLRTQDQFLKGGITLKFLMGAGGLFASSPELSGNFNGVTNQLVTQGSLSYGSTPGFESDSPEFNELQGGFGADIGVVYEYRKRIMDGRIQGQRVQQYKFKMALSLTDIGSINYKNSENTLYDANGDVNALEFETKDLEEVLEDNYPGTTVTGDQKIALPTALQIMADYYIGSRFYVGLHTGLSMRGSGNSHTNNLVNTTTVAPRFESKWFSMYSPIGLRQYGDFAWGLGFRMGPLTVGSGSILTNLFSDNSKNADVYLGLKIPLYKNIEY</sequence>
<feature type="domain" description="DUF5723" evidence="2">
    <location>
        <begin position="50"/>
        <end position="421"/>
    </location>
</feature>
<dbReference type="Proteomes" id="UP001250656">
    <property type="component" value="Unassembled WGS sequence"/>
</dbReference>
<dbReference type="RefSeq" id="WP_314014851.1">
    <property type="nucleotide sequence ID" value="NZ_JAVTTP010000001.1"/>
</dbReference>
<feature type="chain" id="PRO_5045567714" evidence="1">
    <location>
        <begin position="30"/>
        <end position="454"/>
    </location>
</feature>